<sequence length="88" mass="10127">MVNSAQNTHKLTNVQAMLLQTFQFDLPEIELLEVKKLLSKHFAQKAREEADKLINDGTVRLEDLEKVSEEIINDRGNYLKKIRSEGSN</sequence>
<dbReference type="Proteomes" id="UP000245489">
    <property type="component" value="Unassembled WGS sequence"/>
</dbReference>
<comment type="caution">
    <text evidence="1">The sequence shown here is derived from an EMBL/GenBank/DDBJ whole genome shotgun (WGS) entry which is preliminary data.</text>
</comment>
<proteinExistence type="predicted"/>
<dbReference type="EMBL" id="QGGO01000053">
    <property type="protein sequence ID" value="PWK16095.1"/>
    <property type="molecule type" value="Genomic_DNA"/>
</dbReference>
<keyword evidence="2" id="KW-1185">Reference proteome</keyword>
<organism evidence="1 2">
    <name type="scientific">Arcicella aurantiaca</name>
    <dbReference type="NCBI Taxonomy" id="591202"/>
    <lineage>
        <taxon>Bacteria</taxon>
        <taxon>Pseudomonadati</taxon>
        <taxon>Bacteroidota</taxon>
        <taxon>Cytophagia</taxon>
        <taxon>Cytophagales</taxon>
        <taxon>Flectobacillaceae</taxon>
        <taxon>Arcicella</taxon>
    </lineage>
</organism>
<gene>
    <name evidence="1" type="ORF">LV89_04941</name>
</gene>
<protein>
    <submittedName>
        <fullName evidence="1">Uncharacterized protein</fullName>
    </submittedName>
</protein>
<dbReference type="RefSeq" id="WP_109745630.1">
    <property type="nucleotide sequence ID" value="NZ_QGGO01000053.1"/>
</dbReference>
<dbReference type="OrthoDB" id="798931at2"/>
<evidence type="ECO:0000313" key="1">
    <source>
        <dbReference type="EMBL" id="PWK16095.1"/>
    </source>
</evidence>
<reference evidence="1 2" key="1">
    <citation type="submission" date="2018-05" db="EMBL/GenBank/DDBJ databases">
        <title>Genomic Encyclopedia of Archaeal and Bacterial Type Strains, Phase II (KMG-II): from individual species to whole genera.</title>
        <authorList>
            <person name="Goeker M."/>
        </authorList>
    </citation>
    <scope>NUCLEOTIDE SEQUENCE [LARGE SCALE GENOMIC DNA]</scope>
    <source>
        <strain evidence="1 2">DSM 22214</strain>
    </source>
</reference>
<name>A0A316DDP1_9BACT</name>
<dbReference type="AlphaFoldDB" id="A0A316DDP1"/>
<evidence type="ECO:0000313" key="2">
    <source>
        <dbReference type="Proteomes" id="UP000245489"/>
    </source>
</evidence>
<accession>A0A316DDP1</accession>